<keyword evidence="1" id="KW-0812">Transmembrane</keyword>
<evidence type="ECO:0000313" key="4">
    <source>
        <dbReference type="Proteomes" id="UP001501303"/>
    </source>
</evidence>
<feature type="domain" description="Low molecular weight protein antigen 6 PH" evidence="2">
    <location>
        <begin position="74"/>
        <end position="145"/>
    </location>
</feature>
<evidence type="ECO:0000256" key="1">
    <source>
        <dbReference type="SAM" id="Phobius"/>
    </source>
</evidence>
<name>A0ABP4ZZS1_9ACTN</name>
<dbReference type="EMBL" id="BAAAMJ010000001">
    <property type="protein sequence ID" value="GAA1894520.1"/>
    <property type="molecule type" value="Genomic_DNA"/>
</dbReference>
<sequence>MPATEAPLPALPRTFRPLRTRVVLHTSGAVVFGVLTLIAFLLPAGGAMSWGPGDRAAISASGLLAWAVLALLSRPKAVADPGGVTVVNLTTRRRLAWAEIIRVNLRPGDPWASLDLADGTTLAVMGIQPGIARGQAMADARALRDLVDHHGAGASGS</sequence>
<evidence type="ECO:0000313" key="3">
    <source>
        <dbReference type="EMBL" id="GAA1894520.1"/>
    </source>
</evidence>
<gene>
    <name evidence="3" type="ORF">GCM10009716_00460</name>
</gene>
<reference evidence="4" key="1">
    <citation type="journal article" date="2019" name="Int. J. Syst. Evol. Microbiol.">
        <title>The Global Catalogue of Microorganisms (GCM) 10K type strain sequencing project: providing services to taxonomists for standard genome sequencing and annotation.</title>
        <authorList>
            <consortium name="The Broad Institute Genomics Platform"/>
            <consortium name="The Broad Institute Genome Sequencing Center for Infectious Disease"/>
            <person name="Wu L."/>
            <person name="Ma J."/>
        </authorList>
    </citation>
    <scope>NUCLEOTIDE SEQUENCE [LARGE SCALE GENOMIC DNA]</scope>
    <source>
        <strain evidence="4">JCM 13581</strain>
    </source>
</reference>
<dbReference type="InterPro" id="IPR019692">
    <property type="entry name" value="CFP-6_PH"/>
</dbReference>
<dbReference type="Proteomes" id="UP001501303">
    <property type="component" value="Unassembled WGS sequence"/>
</dbReference>
<keyword evidence="4" id="KW-1185">Reference proteome</keyword>
<evidence type="ECO:0000259" key="2">
    <source>
        <dbReference type="Pfam" id="PF10756"/>
    </source>
</evidence>
<dbReference type="RefSeq" id="WP_344257760.1">
    <property type="nucleotide sequence ID" value="NZ_BAAAMJ010000001.1"/>
</dbReference>
<keyword evidence="1" id="KW-0472">Membrane</keyword>
<feature type="transmembrane region" description="Helical" evidence="1">
    <location>
        <begin position="56"/>
        <end position="72"/>
    </location>
</feature>
<dbReference type="Pfam" id="PF10756">
    <property type="entry name" value="bPH_6"/>
    <property type="match status" value="1"/>
</dbReference>
<feature type="transmembrane region" description="Helical" evidence="1">
    <location>
        <begin position="22"/>
        <end position="44"/>
    </location>
</feature>
<organism evidence="3 4">
    <name type="scientific">Streptomyces sodiiphilus</name>
    <dbReference type="NCBI Taxonomy" id="226217"/>
    <lineage>
        <taxon>Bacteria</taxon>
        <taxon>Bacillati</taxon>
        <taxon>Actinomycetota</taxon>
        <taxon>Actinomycetes</taxon>
        <taxon>Kitasatosporales</taxon>
        <taxon>Streptomycetaceae</taxon>
        <taxon>Streptomyces</taxon>
    </lineage>
</organism>
<accession>A0ABP4ZZS1</accession>
<keyword evidence="1" id="KW-1133">Transmembrane helix</keyword>
<protein>
    <submittedName>
        <fullName evidence="3">PH domain-containing protein</fullName>
    </submittedName>
</protein>
<comment type="caution">
    <text evidence="3">The sequence shown here is derived from an EMBL/GenBank/DDBJ whole genome shotgun (WGS) entry which is preliminary data.</text>
</comment>
<proteinExistence type="predicted"/>